<dbReference type="SUPFAM" id="SSF100879">
    <property type="entry name" value="Lesion bypass DNA polymerase (Y-family), little finger domain"/>
    <property type="match status" value="1"/>
</dbReference>
<evidence type="ECO:0000256" key="11">
    <source>
        <dbReference type="ARBA" id="ARBA00022842"/>
    </source>
</evidence>
<dbReference type="PANTHER" id="PTHR11076">
    <property type="entry name" value="DNA REPAIR POLYMERASE UMUC / TRANSFERASE FAMILY MEMBER"/>
    <property type="match status" value="1"/>
</dbReference>
<dbReference type="InterPro" id="IPR001126">
    <property type="entry name" value="UmuC"/>
</dbReference>
<evidence type="ECO:0000256" key="2">
    <source>
        <dbReference type="ARBA" id="ARBA00010945"/>
    </source>
</evidence>
<dbReference type="InterPro" id="IPR017961">
    <property type="entry name" value="DNA_pol_Y-fam_little_finger"/>
</dbReference>
<evidence type="ECO:0000256" key="5">
    <source>
        <dbReference type="ARBA" id="ARBA00022490"/>
    </source>
</evidence>
<evidence type="ECO:0000256" key="17">
    <source>
        <dbReference type="HAMAP-Rule" id="MF_01113"/>
    </source>
</evidence>
<keyword evidence="13 17" id="KW-0238">DNA-binding</keyword>
<dbReference type="Gene3D" id="3.30.1490.100">
    <property type="entry name" value="DNA polymerase, Y-family, little finger domain"/>
    <property type="match status" value="1"/>
</dbReference>
<dbReference type="EMBL" id="CAADJG010000002">
    <property type="protein sequence ID" value="VFS66523.1"/>
    <property type="molecule type" value="Genomic_DNA"/>
</dbReference>
<evidence type="ECO:0000256" key="16">
    <source>
        <dbReference type="ARBA" id="ARBA00073079"/>
    </source>
</evidence>
<dbReference type="CDD" id="cd04301">
    <property type="entry name" value="NAT_SF"/>
    <property type="match status" value="1"/>
</dbReference>
<dbReference type="Pfam" id="PF11799">
    <property type="entry name" value="IMS_C"/>
    <property type="match status" value="1"/>
</dbReference>
<keyword evidence="11 17" id="KW-0460">Magnesium</keyword>
<dbReference type="GO" id="GO:0005829">
    <property type="term" value="C:cytosol"/>
    <property type="evidence" value="ECO:0007669"/>
    <property type="project" value="TreeGrafter"/>
</dbReference>
<dbReference type="Pfam" id="PF00817">
    <property type="entry name" value="IMS"/>
    <property type="match status" value="1"/>
</dbReference>
<dbReference type="InterPro" id="IPR043128">
    <property type="entry name" value="Rev_trsase/Diguanyl_cyclase"/>
</dbReference>
<dbReference type="EC" id="2.7.7.7" evidence="3 17"/>
<keyword evidence="5 17" id="KW-0963">Cytoplasm</keyword>
<keyword evidence="6 17" id="KW-0808">Transferase</keyword>
<dbReference type="GO" id="GO:0042276">
    <property type="term" value="P:error-prone translesion synthesis"/>
    <property type="evidence" value="ECO:0007669"/>
    <property type="project" value="TreeGrafter"/>
</dbReference>
<dbReference type="NCBIfam" id="NF002677">
    <property type="entry name" value="PRK02406.1"/>
    <property type="match status" value="1"/>
</dbReference>
<comment type="subcellular location">
    <subcellularLocation>
        <location evidence="1 17">Cytoplasm</location>
    </subcellularLocation>
</comment>
<evidence type="ECO:0000256" key="9">
    <source>
        <dbReference type="ARBA" id="ARBA00022723"/>
    </source>
</evidence>
<evidence type="ECO:0000256" key="1">
    <source>
        <dbReference type="ARBA" id="ARBA00004496"/>
    </source>
</evidence>
<evidence type="ECO:0000256" key="12">
    <source>
        <dbReference type="ARBA" id="ARBA00022932"/>
    </source>
</evidence>
<dbReference type="FunFam" id="3.40.1170.60:FF:000001">
    <property type="entry name" value="DNA polymerase IV"/>
    <property type="match status" value="1"/>
</dbReference>
<keyword evidence="12 17" id="KW-0239">DNA-directed DNA polymerase</keyword>
<dbReference type="Pfam" id="PF13673">
    <property type="entry name" value="Acetyltransf_10"/>
    <property type="match status" value="1"/>
</dbReference>
<dbReference type="GO" id="GO:0009432">
    <property type="term" value="P:SOS response"/>
    <property type="evidence" value="ECO:0007669"/>
    <property type="project" value="UniProtKB-ARBA"/>
</dbReference>
<dbReference type="GO" id="GO:0006261">
    <property type="term" value="P:DNA-templated DNA replication"/>
    <property type="evidence" value="ECO:0007669"/>
    <property type="project" value="UniProtKB-UniRule"/>
</dbReference>
<keyword evidence="4 17" id="KW-0515">Mutator protein</keyword>
<name>A0A485B2L3_RAOTE</name>
<dbReference type="Gene3D" id="3.30.70.270">
    <property type="match status" value="1"/>
</dbReference>
<feature type="domain" description="UmuC" evidence="18">
    <location>
        <begin position="4"/>
        <end position="185"/>
    </location>
</feature>
<keyword evidence="9 17" id="KW-0479">Metal-binding</keyword>
<dbReference type="InterPro" id="IPR016181">
    <property type="entry name" value="Acyl_CoA_acyltransferase"/>
</dbReference>
<dbReference type="HAMAP" id="MF_01113">
    <property type="entry name" value="DNApol_IV"/>
    <property type="match status" value="1"/>
</dbReference>
<comment type="cofactor">
    <cofactor evidence="17">
        <name>Mg(2+)</name>
        <dbReference type="ChEBI" id="CHEBI:18420"/>
    </cofactor>
    <text evidence="17">Binds 2 magnesium ions per subunit.</text>
</comment>
<organism evidence="20 21">
    <name type="scientific">Raoultella terrigena</name>
    <name type="common">Klebsiella terrigena</name>
    <dbReference type="NCBI Taxonomy" id="577"/>
    <lineage>
        <taxon>Bacteria</taxon>
        <taxon>Pseudomonadati</taxon>
        <taxon>Pseudomonadota</taxon>
        <taxon>Gammaproteobacteria</taxon>
        <taxon>Enterobacterales</taxon>
        <taxon>Enterobacteriaceae</taxon>
        <taxon>Klebsiella/Raoultella group</taxon>
        <taxon>Raoultella</taxon>
    </lineage>
</organism>
<dbReference type="NCBIfam" id="NF007338">
    <property type="entry name" value="PRK09831.1"/>
    <property type="match status" value="1"/>
</dbReference>
<evidence type="ECO:0000313" key="20">
    <source>
        <dbReference type="EMBL" id="VFS66523.1"/>
    </source>
</evidence>
<proteinExistence type="inferred from homology"/>
<protein>
    <recommendedName>
        <fullName evidence="16 17">DNA polymerase IV</fullName>
        <shortName evidence="17">Pol IV</shortName>
        <ecNumber evidence="3 17">2.7.7.7</ecNumber>
    </recommendedName>
</protein>
<dbReference type="FunFam" id="3.30.70.270:FF:000002">
    <property type="entry name" value="DNA polymerase IV"/>
    <property type="match status" value="1"/>
</dbReference>
<evidence type="ECO:0000256" key="6">
    <source>
        <dbReference type="ARBA" id="ARBA00022679"/>
    </source>
</evidence>
<comment type="subunit">
    <text evidence="17">Monomer.</text>
</comment>
<evidence type="ECO:0000256" key="3">
    <source>
        <dbReference type="ARBA" id="ARBA00012417"/>
    </source>
</evidence>
<evidence type="ECO:0000256" key="13">
    <source>
        <dbReference type="ARBA" id="ARBA00023125"/>
    </source>
</evidence>
<dbReference type="GO" id="GO:0003887">
    <property type="term" value="F:DNA-directed DNA polymerase activity"/>
    <property type="evidence" value="ECO:0007669"/>
    <property type="project" value="UniProtKB-UniRule"/>
</dbReference>
<feature type="binding site" evidence="17">
    <location>
        <position position="103"/>
    </location>
    <ligand>
        <name>Mg(2+)</name>
        <dbReference type="ChEBI" id="CHEBI:18420"/>
    </ligand>
</feature>
<dbReference type="FunFam" id="1.10.150.20:FF:000019">
    <property type="entry name" value="DNA polymerase IV"/>
    <property type="match status" value="1"/>
</dbReference>
<evidence type="ECO:0000256" key="7">
    <source>
        <dbReference type="ARBA" id="ARBA00022695"/>
    </source>
</evidence>
<feature type="active site" evidence="17">
    <location>
        <position position="104"/>
    </location>
</feature>
<accession>A0A485B2L3</accession>
<evidence type="ECO:0000313" key="21">
    <source>
        <dbReference type="Proteomes" id="UP000332594"/>
    </source>
</evidence>
<comment type="function">
    <text evidence="17">Poorly processive, error-prone DNA polymerase involved in untargeted mutagenesis. Copies undamaged DNA at stalled replication forks, which arise in vivo from mismatched or misaligned primer ends. These misaligned primers can be extended by PolIV. Exhibits no 3'-5' exonuclease (proofreading) activity. May be involved in translesional synthesis, in conjunction with the beta clamp from PolIII.</text>
</comment>
<evidence type="ECO:0000256" key="10">
    <source>
        <dbReference type="ARBA" id="ARBA00022763"/>
    </source>
</evidence>
<evidence type="ECO:0000256" key="4">
    <source>
        <dbReference type="ARBA" id="ARBA00022457"/>
    </source>
</evidence>
<dbReference type="InterPro" id="IPR022880">
    <property type="entry name" value="DNApol_IV"/>
</dbReference>
<evidence type="ECO:0000256" key="14">
    <source>
        <dbReference type="ARBA" id="ARBA00023204"/>
    </source>
</evidence>
<dbReference type="GO" id="GO:0016747">
    <property type="term" value="F:acyltransferase activity, transferring groups other than amino-acyl groups"/>
    <property type="evidence" value="ECO:0007669"/>
    <property type="project" value="InterPro"/>
</dbReference>
<evidence type="ECO:0000259" key="19">
    <source>
        <dbReference type="PROSITE" id="PS51186"/>
    </source>
</evidence>
<feature type="domain" description="N-acetyltransferase" evidence="19">
    <location>
        <begin position="355"/>
        <end position="501"/>
    </location>
</feature>
<dbReference type="Proteomes" id="UP000332594">
    <property type="component" value="Unassembled WGS sequence"/>
</dbReference>
<dbReference type="AlphaFoldDB" id="A0A485B2L3"/>
<feature type="binding site" evidence="17">
    <location>
        <position position="8"/>
    </location>
    <ligand>
        <name>Mg(2+)</name>
        <dbReference type="ChEBI" id="CHEBI:18420"/>
    </ligand>
</feature>
<dbReference type="CDD" id="cd03586">
    <property type="entry name" value="PolY_Pol_IV_kappa"/>
    <property type="match status" value="1"/>
</dbReference>
<dbReference type="PROSITE" id="PS50173">
    <property type="entry name" value="UMUC"/>
    <property type="match status" value="1"/>
</dbReference>
<dbReference type="FunFam" id="3.30.1490.100:FF:000002">
    <property type="entry name" value="DNA polymerase IV"/>
    <property type="match status" value="1"/>
</dbReference>
<dbReference type="GO" id="GO:0003684">
    <property type="term" value="F:damaged DNA binding"/>
    <property type="evidence" value="ECO:0007669"/>
    <property type="project" value="InterPro"/>
</dbReference>
<dbReference type="Pfam" id="PF21999">
    <property type="entry name" value="IMS_HHH_1"/>
    <property type="match status" value="1"/>
</dbReference>
<dbReference type="InterPro" id="IPR043502">
    <property type="entry name" value="DNA/RNA_pol_sf"/>
</dbReference>
<dbReference type="GO" id="GO:0006281">
    <property type="term" value="P:DNA repair"/>
    <property type="evidence" value="ECO:0007669"/>
    <property type="project" value="UniProtKB-UniRule"/>
</dbReference>
<sequence>MRKIIHVDMDCFFAAVEMRDNPALRDIPIAIGGSRVQRGVISTANYPARKFGVRSAMPTAMALKLCPQLTLLPGRFDAYKEASAHIREIFSRYTSLIEPLSLDEAYLDVTDSVHCQGSATLMAEEIRQTIHHELQLTASAGIAPVKFLAKIASDLNKPNGQFVIAPHQVAEFVRTLPLAKIPGVGKVSAAKLENMGLRTCEDVQKSDLAMLLKRFGKFGRILWERSQGIDEREINNTRQRKSVGVERTLVEDIHQWGDCEAIIESLYQELERRLLKVKPDLLIARQGVKLKFNDFQLTTQEHVWPRLSKDDLLATAYKAWHERRGGRGVRLVGAARYVTRSPAGAAAGSGTIAMLQIRDYQDDDFSALCAIFLRAIRQTASRDYSPRQIAAWAQVDEARWRQKMRDSRVLVAVIDRQPVGFISAIDSDIDLLFVAPERARQGIAGALLAELFRQIPQGTLTVEASITARACFARHGFTVVEEQRVAARGETFINYRMEKVR</sequence>
<evidence type="ECO:0000256" key="8">
    <source>
        <dbReference type="ARBA" id="ARBA00022705"/>
    </source>
</evidence>
<dbReference type="Gene3D" id="3.40.1170.60">
    <property type="match status" value="1"/>
</dbReference>
<dbReference type="InterPro" id="IPR050116">
    <property type="entry name" value="DNA_polymerase-Y"/>
</dbReference>
<gene>
    <name evidence="17 20" type="primary">dinB</name>
    <name evidence="20" type="ORF">NCTC13038_00852</name>
</gene>
<evidence type="ECO:0000256" key="15">
    <source>
        <dbReference type="ARBA" id="ARBA00049244"/>
    </source>
</evidence>
<dbReference type="SUPFAM" id="SSF55729">
    <property type="entry name" value="Acyl-CoA N-acyltransferases (Nat)"/>
    <property type="match status" value="1"/>
</dbReference>
<comment type="catalytic activity">
    <reaction evidence="15 17">
        <text>DNA(n) + a 2'-deoxyribonucleoside 5'-triphosphate = DNA(n+1) + diphosphate</text>
        <dbReference type="Rhea" id="RHEA:22508"/>
        <dbReference type="Rhea" id="RHEA-COMP:17339"/>
        <dbReference type="Rhea" id="RHEA-COMP:17340"/>
        <dbReference type="ChEBI" id="CHEBI:33019"/>
        <dbReference type="ChEBI" id="CHEBI:61560"/>
        <dbReference type="ChEBI" id="CHEBI:173112"/>
        <dbReference type="EC" id="2.7.7.7"/>
    </reaction>
</comment>
<dbReference type="InterPro" id="IPR000182">
    <property type="entry name" value="GNAT_dom"/>
</dbReference>
<feature type="site" description="Substrate discrimination" evidence="17">
    <location>
        <position position="13"/>
    </location>
</feature>
<evidence type="ECO:0000259" key="18">
    <source>
        <dbReference type="PROSITE" id="PS50173"/>
    </source>
</evidence>
<keyword evidence="8 17" id="KW-0235">DNA replication</keyword>
<keyword evidence="7 17" id="KW-0548">Nucleotidyltransferase</keyword>
<dbReference type="InterPro" id="IPR036775">
    <property type="entry name" value="DNA_pol_Y-fam_lit_finger_sf"/>
</dbReference>
<keyword evidence="10 17" id="KW-0227">DNA damage</keyword>
<dbReference type="Gene3D" id="3.40.630.30">
    <property type="match status" value="1"/>
</dbReference>
<reference evidence="20 21" key="1">
    <citation type="submission" date="2019-03" db="EMBL/GenBank/DDBJ databases">
        <authorList>
            <consortium name="Pathogen Informatics"/>
        </authorList>
    </citation>
    <scope>NUCLEOTIDE SEQUENCE [LARGE SCALE GENOMIC DNA]</scope>
    <source>
        <strain evidence="20 21">NCTC13038</strain>
    </source>
</reference>
<comment type="similarity">
    <text evidence="2 17">Belongs to the DNA polymerase type-Y family.</text>
</comment>
<dbReference type="InterPro" id="IPR053848">
    <property type="entry name" value="IMS_HHH_1"/>
</dbReference>
<dbReference type="Gene3D" id="1.10.150.20">
    <property type="entry name" value="5' to 3' exonuclease, C-terminal subdomain"/>
    <property type="match status" value="1"/>
</dbReference>
<dbReference type="SUPFAM" id="SSF56672">
    <property type="entry name" value="DNA/RNA polymerases"/>
    <property type="match status" value="1"/>
</dbReference>
<dbReference type="PANTHER" id="PTHR11076:SF33">
    <property type="entry name" value="DNA POLYMERASE KAPPA"/>
    <property type="match status" value="1"/>
</dbReference>
<keyword evidence="14 17" id="KW-0234">DNA repair</keyword>
<dbReference type="GO" id="GO:0000287">
    <property type="term" value="F:magnesium ion binding"/>
    <property type="evidence" value="ECO:0007669"/>
    <property type="project" value="UniProtKB-UniRule"/>
</dbReference>
<dbReference type="PROSITE" id="PS51186">
    <property type="entry name" value="GNAT"/>
    <property type="match status" value="1"/>
</dbReference>